<gene>
    <name evidence="1" type="ORF">N7476_000126</name>
</gene>
<proteinExistence type="predicted"/>
<sequence length="284" mass="31850">MPSLNSQWLQSLLDPFFMMKSAIYHYVRILILEIFEGNVPLSAAQWQKIRDSAFSFFWLQYSAPSPSKNTPSASAALIPQLLSQATGTVLEIGPGSGTCMQFLQGSQITQIYGAEPCIGLHRQLRSEASRYKMQDRYHVLNASANVGSLTHELIRKEEITSFEAGDTLFDTIICVRVLCSVPDPKETVSGLYGLLRPGGQMLICEHVSNPWRTSKGSIISRIFQGLYMLLGWAYFMGDCRLDQDTERILLGTADEDKGWGNIDLEVEEQWSLFPCLHGSLTKKR</sequence>
<evidence type="ECO:0000313" key="2">
    <source>
        <dbReference type="Proteomes" id="UP001147746"/>
    </source>
</evidence>
<dbReference type="InterPro" id="IPR052356">
    <property type="entry name" value="Thiol_S-MT"/>
</dbReference>
<dbReference type="Pfam" id="PF13489">
    <property type="entry name" value="Methyltransf_23"/>
    <property type="match status" value="1"/>
</dbReference>
<dbReference type="PANTHER" id="PTHR45036">
    <property type="entry name" value="METHYLTRANSFERASE LIKE 7B"/>
    <property type="match status" value="1"/>
</dbReference>
<dbReference type="Gene3D" id="3.40.50.150">
    <property type="entry name" value="Vaccinia Virus protein VP39"/>
    <property type="match status" value="1"/>
</dbReference>
<dbReference type="PANTHER" id="PTHR45036:SF1">
    <property type="entry name" value="METHYLTRANSFERASE LIKE 7A"/>
    <property type="match status" value="1"/>
</dbReference>
<accession>A0A9W9QDF6</accession>
<dbReference type="CDD" id="cd02440">
    <property type="entry name" value="AdoMet_MTases"/>
    <property type="match status" value="1"/>
</dbReference>
<protein>
    <submittedName>
        <fullName evidence="1">Uncharacterized protein</fullName>
    </submittedName>
</protein>
<dbReference type="InterPro" id="IPR029063">
    <property type="entry name" value="SAM-dependent_MTases_sf"/>
</dbReference>
<dbReference type="Proteomes" id="UP001147746">
    <property type="component" value="Unassembled WGS sequence"/>
</dbReference>
<organism evidence="1 2">
    <name type="scientific">Penicillium atrosanguineum</name>
    <dbReference type="NCBI Taxonomy" id="1132637"/>
    <lineage>
        <taxon>Eukaryota</taxon>
        <taxon>Fungi</taxon>
        <taxon>Dikarya</taxon>
        <taxon>Ascomycota</taxon>
        <taxon>Pezizomycotina</taxon>
        <taxon>Eurotiomycetes</taxon>
        <taxon>Eurotiomycetidae</taxon>
        <taxon>Eurotiales</taxon>
        <taxon>Aspergillaceae</taxon>
        <taxon>Penicillium</taxon>
    </lineage>
</organism>
<dbReference type="SUPFAM" id="SSF53335">
    <property type="entry name" value="S-adenosyl-L-methionine-dependent methyltransferases"/>
    <property type="match status" value="1"/>
</dbReference>
<comment type="caution">
    <text evidence="1">The sequence shown here is derived from an EMBL/GenBank/DDBJ whole genome shotgun (WGS) entry which is preliminary data.</text>
</comment>
<reference evidence="1" key="2">
    <citation type="journal article" date="2023" name="IMA Fungus">
        <title>Comparative genomic study of the Penicillium genus elucidates a diverse pangenome and 15 lateral gene transfer events.</title>
        <authorList>
            <person name="Petersen C."/>
            <person name="Sorensen T."/>
            <person name="Nielsen M.R."/>
            <person name="Sondergaard T.E."/>
            <person name="Sorensen J.L."/>
            <person name="Fitzpatrick D.A."/>
            <person name="Frisvad J.C."/>
            <person name="Nielsen K.L."/>
        </authorList>
    </citation>
    <scope>NUCLEOTIDE SEQUENCE</scope>
    <source>
        <strain evidence="1">IBT 21472</strain>
    </source>
</reference>
<dbReference type="AlphaFoldDB" id="A0A9W9QDF6"/>
<evidence type="ECO:0000313" key="1">
    <source>
        <dbReference type="EMBL" id="KAJ5330343.1"/>
    </source>
</evidence>
<keyword evidence="2" id="KW-1185">Reference proteome</keyword>
<reference evidence="1" key="1">
    <citation type="submission" date="2022-12" db="EMBL/GenBank/DDBJ databases">
        <authorList>
            <person name="Petersen C."/>
        </authorList>
    </citation>
    <scope>NUCLEOTIDE SEQUENCE</scope>
    <source>
        <strain evidence="1">IBT 21472</strain>
    </source>
</reference>
<name>A0A9W9QDF6_9EURO</name>
<dbReference type="EMBL" id="JAPZBO010000001">
    <property type="protein sequence ID" value="KAJ5330343.1"/>
    <property type="molecule type" value="Genomic_DNA"/>
</dbReference>